<dbReference type="Proteomes" id="UP001457282">
    <property type="component" value="Unassembled WGS sequence"/>
</dbReference>
<name>A0AAW1XXC8_RUBAR</name>
<gene>
    <name evidence="1" type="ORF">M0R45_017748</name>
</gene>
<comment type="caution">
    <text evidence="1">The sequence shown here is derived from an EMBL/GenBank/DDBJ whole genome shotgun (WGS) entry which is preliminary data.</text>
</comment>
<organism evidence="1 2">
    <name type="scientific">Rubus argutus</name>
    <name type="common">Southern blackberry</name>
    <dbReference type="NCBI Taxonomy" id="59490"/>
    <lineage>
        <taxon>Eukaryota</taxon>
        <taxon>Viridiplantae</taxon>
        <taxon>Streptophyta</taxon>
        <taxon>Embryophyta</taxon>
        <taxon>Tracheophyta</taxon>
        <taxon>Spermatophyta</taxon>
        <taxon>Magnoliopsida</taxon>
        <taxon>eudicotyledons</taxon>
        <taxon>Gunneridae</taxon>
        <taxon>Pentapetalae</taxon>
        <taxon>rosids</taxon>
        <taxon>fabids</taxon>
        <taxon>Rosales</taxon>
        <taxon>Rosaceae</taxon>
        <taxon>Rosoideae</taxon>
        <taxon>Rosoideae incertae sedis</taxon>
        <taxon>Rubus</taxon>
    </lineage>
</organism>
<reference evidence="1 2" key="1">
    <citation type="journal article" date="2023" name="G3 (Bethesda)">
        <title>A chromosome-length genome assembly and annotation of blackberry (Rubus argutus, cv. 'Hillquist').</title>
        <authorList>
            <person name="Bruna T."/>
            <person name="Aryal R."/>
            <person name="Dudchenko O."/>
            <person name="Sargent D.J."/>
            <person name="Mead D."/>
            <person name="Buti M."/>
            <person name="Cavallini A."/>
            <person name="Hytonen T."/>
            <person name="Andres J."/>
            <person name="Pham M."/>
            <person name="Weisz D."/>
            <person name="Mascagni F."/>
            <person name="Usai G."/>
            <person name="Natali L."/>
            <person name="Bassil N."/>
            <person name="Fernandez G.E."/>
            <person name="Lomsadze A."/>
            <person name="Armour M."/>
            <person name="Olukolu B."/>
            <person name="Poorten T."/>
            <person name="Britton C."/>
            <person name="Davik J."/>
            <person name="Ashrafi H."/>
            <person name="Aiden E.L."/>
            <person name="Borodovsky M."/>
            <person name="Worthington M."/>
        </authorList>
    </citation>
    <scope>NUCLEOTIDE SEQUENCE [LARGE SCALE GENOMIC DNA]</scope>
    <source>
        <strain evidence="1">PI 553951</strain>
    </source>
</reference>
<evidence type="ECO:0000313" key="1">
    <source>
        <dbReference type="EMBL" id="KAK9941121.1"/>
    </source>
</evidence>
<accession>A0AAW1XXC8</accession>
<proteinExistence type="predicted"/>
<dbReference type="AlphaFoldDB" id="A0AAW1XXC8"/>
<evidence type="ECO:0000313" key="2">
    <source>
        <dbReference type="Proteomes" id="UP001457282"/>
    </source>
</evidence>
<keyword evidence="2" id="KW-1185">Reference proteome</keyword>
<dbReference type="EMBL" id="JBEDUW010000003">
    <property type="protein sequence ID" value="KAK9941121.1"/>
    <property type="molecule type" value="Genomic_DNA"/>
</dbReference>
<protein>
    <submittedName>
        <fullName evidence="1">Uncharacterized protein</fullName>
    </submittedName>
</protein>
<sequence>MLKSMLKTGLFSHAKKMRDRQPCRLNIGKHLCCSNQPKFEERAILKVQPPAPPEEKKDLFLYLEMGQKLCRLNIRELCERWSHSNKPQFEVVHVFNPNDFVYDHYMIVGNSKLSNNWGHKQFVSGYVFDARQEKWEPTHKKECLNEGFKAVVEFQGFLIGVYRYRYQRKHSYQIVANYQMESNWDREPDQVLHELQGPMPIISAKVEASSEIIDARRDAKSIVSSASALCHHLNTMPQKRDWFLYLNMGKRLGRVNITEFCERSSPNPQFEVVHSFPEEGHPSPIPRRMRHVTVGSKSYMVGGERVDGNLYCDANGRCFPSPNLDIFAFDPTHNNGPLITMCNGDIPRLIDPKTKTIPIVTSIEEKIYVLAKIPYLGEAEELDDEQAPIFKLDSNGVFKPYKVLHELEGIFRTCLLVCDYSMGKCDDDRIWLVYSGKDGLDFWNTWVVVLRVLTSIDNVGNSVLLVAIEAEECLHSNWCRLQISSAFSLCHQLKKNLDIEGKTCSV</sequence>